<keyword evidence="1" id="KW-0812">Transmembrane</keyword>
<evidence type="ECO:0000313" key="2">
    <source>
        <dbReference type="EMBL" id="RBW68296.1"/>
    </source>
</evidence>
<keyword evidence="1" id="KW-1133">Transmembrane helix</keyword>
<keyword evidence="3" id="KW-1185">Reference proteome</keyword>
<gene>
    <name evidence="2" type="ORF">DS031_17390</name>
</gene>
<dbReference type="AlphaFoldDB" id="A0A366XRH1"/>
<accession>A0A366XRH1</accession>
<feature type="transmembrane region" description="Helical" evidence="1">
    <location>
        <begin position="30"/>
        <end position="48"/>
    </location>
</feature>
<dbReference type="RefSeq" id="WP_113807333.1">
    <property type="nucleotide sequence ID" value="NZ_QOCW01000022.1"/>
</dbReference>
<evidence type="ECO:0000256" key="1">
    <source>
        <dbReference type="SAM" id="Phobius"/>
    </source>
</evidence>
<comment type="caution">
    <text evidence="2">The sequence shown here is derived from an EMBL/GenBank/DDBJ whole genome shotgun (WGS) entry which is preliminary data.</text>
</comment>
<proteinExistence type="predicted"/>
<sequence>MNNLAWIFNVGRGVQQILQMFGNRRNNRGGMMLSLLGLGMGAAAYGMTRRRRNGNAPQPAVQPIRNMVTVRPFGKYLQNR</sequence>
<protein>
    <submittedName>
        <fullName evidence="2">Uncharacterized protein</fullName>
    </submittedName>
</protein>
<dbReference type="EMBL" id="QOCW01000022">
    <property type="protein sequence ID" value="RBW68296.1"/>
    <property type="molecule type" value="Genomic_DNA"/>
</dbReference>
<name>A0A366XRH1_9BACI</name>
<dbReference type="Proteomes" id="UP000253314">
    <property type="component" value="Unassembled WGS sequence"/>
</dbReference>
<reference evidence="2 3" key="1">
    <citation type="submission" date="2018-07" db="EMBL/GenBank/DDBJ databases">
        <title>Lottiidibacillus patelloidae gen. nov., sp. nov., isolated from the intestinal tract of a marine limpet and the reclassification of B. taeanensis BH030017T, B. algicola KMM 3737T and B. hwajinpoensis SW-72T as genus Lottiidibacillus.</title>
        <authorList>
            <person name="Liu R."/>
            <person name="Huang Z."/>
        </authorList>
    </citation>
    <scope>NUCLEOTIDE SEQUENCE [LARGE SCALE GENOMIC DNA]</scope>
    <source>
        <strain evidence="2 3">BH030017</strain>
    </source>
</reference>
<keyword evidence="1" id="KW-0472">Membrane</keyword>
<evidence type="ECO:0000313" key="3">
    <source>
        <dbReference type="Proteomes" id="UP000253314"/>
    </source>
</evidence>
<organism evidence="2 3">
    <name type="scientific">Bacillus taeanensis</name>
    <dbReference type="NCBI Taxonomy" id="273032"/>
    <lineage>
        <taxon>Bacteria</taxon>
        <taxon>Bacillati</taxon>
        <taxon>Bacillota</taxon>
        <taxon>Bacilli</taxon>
        <taxon>Bacillales</taxon>
        <taxon>Bacillaceae</taxon>
        <taxon>Bacillus</taxon>
    </lineage>
</organism>